<keyword evidence="2" id="KW-1185">Reference proteome</keyword>
<reference evidence="1 2" key="1">
    <citation type="journal article" date="2011" name="PLoS Genet.">
        <title>Azospirillum genomes reveal transition of bacteria from aquatic to terrestrial environments.</title>
        <authorList>
            <person name="Wisniewski-Dye F."/>
            <person name="Borziak K."/>
            <person name="Khalsa-Moyers G."/>
            <person name="Alexandre G."/>
            <person name="Sukharnikov L.O."/>
            <person name="Wuichet K."/>
            <person name="Hurst G.B."/>
            <person name="McDonald W.H."/>
            <person name="Robertson J.S."/>
            <person name="Barbe V."/>
            <person name="Calteau A."/>
            <person name="Rouy Z."/>
            <person name="Mangenot S."/>
            <person name="Prigent-Combaret C."/>
            <person name="Normand P."/>
            <person name="Boyer M."/>
            <person name="Siguier P."/>
            <person name="Dessaux Y."/>
            <person name="Elmerich C."/>
            <person name="Condemine G."/>
            <person name="Krishnen G."/>
            <person name="Kennedy I."/>
            <person name="Paterson A.H."/>
            <person name="Gonzalez V."/>
            <person name="Mavingui P."/>
            <person name="Zhulin I.B."/>
        </authorList>
    </citation>
    <scope>NUCLEOTIDE SEQUENCE [LARGE SCALE GENOMIC DNA]</scope>
    <source>
        <strain evidence="1 2">Sp245</strain>
    </source>
</reference>
<organism evidence="1 2">
    <name type="scientific">Azospirillum baldaniorum</name>
    <dbReference type="NCBI Taxonomy" id="1064539"/>
    <lineage>
        <taxon>Bacteria</taxon>
        <taxon>Pseudomonadati</taxon>
        <taxon>Pseudomonadota</taxon>
        <taxon>Alphaproteobacteria</taxon>
        <taxon>Rhodospirillales</taxon>
        <taxon>Azospirillaceae</taxon>
        <taxon>Azospirillum</taxon>
    </lineage>
</organism>
<dbReference type="RefSeq" id="WP_014241429.1">
    <property type="nucleotide sequence ID" value="NC_016617.1"/>
</dbReference>
<protein>
    <submittedName>
        <fullName evidence="1">Uncharacterized protein</fullName>
    </submittedName>
</protein>
<proteinExistence type="predicted"/>
<gene>
    <name evidence="1" type="ORF">AZOBR_180324</name>
</gene>
<evidence type="ECO:0000313" key="1">
    <source>
        <dbReference type="EMBL" id="CCC99254.1"/>
    </source>
</evidence>
<sequence>MASVSELATEASCTKAYIRQILRLAFLAPDLVDAILRGEQQRRLLAFPSR</sequence>
<dbReference type="SUPFAM" id="SSF109709">
    <property type="entry name" value="KorB DNA-binding domain-like"/>
    <property type="match status" value="1"/>
</dbReference>
<dbReference type="Proteomes" id="UP000007319">
    <property type="component" value="Chromosome"/>
</dbReference>
<evidence type="ECO:0000313" key="2">
    <source>
        <dbReference type="Proteomes" id="UP000007319"/>
    </source>
</evidence>
<dbReference type="KEGG" id="abs:AZOBR_180324"/>
<accession>A0A9P1JT32</accession>
<dbReference type="EMBL" id="HE577327">
    <property type="protein sequence ID" value="CCC99254.1"/>
    <property type="molecule type" value="Genomic_DNA"/>
</dbReference>
<dbReference type="AlphaFoldDB" id="A0A9P1JT32"/>
<name>A0A9P1JT32_9PROT</name>